<accession>A0ABY6I8L2</accession>
<evidence type="ECO:0000313" key="3">
    <source>
        <dbReference type="Proteomes" id="UP001163878"/>
    </source>
</evidence>
<feature type="compositionally biased region" description="Polar residues" evidence="1">
    <location>
        <begin position="1"/>
        <end position="13"/>
    </location>
</feature>
<dbReference type="RefSeq" id="WP_264244993.1">
    <property type="nucleotide sequence ID" value="NZ_CP107567.1"/>
</dbReference>
<protein>
    <submittedName>
        <fullName evidence="2">Uncharacterized protein</fullName>
    </submittedName>
</protein>
<organism evidence="2 3">
    <name type="scientific">Streptomyces peucetius</name>
    <dbReference type="NCBI Taxonomy" id="1950"/>
    <lineage>
        <taxon>Bacteria</taxon>
        <taxon>Bacillati</taxon>
        <taxon>Actinomycetota</taxon>
        <taxon>Actinomycetes</taxon>
        <taxon>Kitasatosporales</taxon>
        <taxon>Streptomycetaceae</taxon>
        <taxon>Streptomyces</taxon>
    </lineage>
</organism>
<feature type="region of interest" description="Disordered" evidence="1">
    <location>
        <begin position="1"/>
        <end position="44"/>
    </location>
</feature>
<gene>
    <name evidence="2" type="ORF">OGH68_17110</name>
</gene>
<evidence type="ECO:0000313" key="2">
    <source>
        <dbReference type="EMBL" id="UYQ63039.1"/>
    </source>
</evidence>
<dbReference type="Proteomes" id="UP001163878">
    <property type="component" value="Chromosome"/>
</dbReference>
<dbReference type="EMBL" id="CP107567">
    <property type="protein sequence ID" value="UYQ63039.1"/>
    <property type="molecule type" value="Genomic_DNA"/>
</dbReference>
<sequence>MTQTWTGPATTARTARHPHPNPPQPAARRPHVPQPPAKQPTKPLCTYCGADGHTDFEVVSRHRTSAGTTVWVRCSCGALQVRVVNRAGAQIVARGRRAGTPSGPGR</sequence>
<keyword evidence="3" id="KW-1185">Reference proteome</keyword>
<evidence type="ECO:0000256" key="1">
    <source>
        <dbReference type="SAM" id="MobiDB-lite"/>
    </source>
</evidence>
<reference evidence="2" key="1">
    <citation type="submission" date="2022-10" db="EMBL/GenBank/DDBJ databases">
        <title>Cytochrome P450 Catalyzes Benzene Ring Formation in the Biosynthesis of Trialkyl-Substituted Aromatic Polyketides.</title>
        <authorList>
            <person name="Zhao E."/>
            <person name="Ge H."/>
        </authorList>
    </citation>
    <scope>NUCLEOTIDE SEQUENCE</scope>
    <source>
        <strain evidence="2">NA0869</strain>
    </source>
</reference>
<name>A0ABY6I8L2_STRPE</name>
<proteinExistence type="predicted"/>